<dbReference type="OrthoDB" id="6432642at2759"/>
<sequence length="205" mass="23936">MLLVQKNKIGESIEEKEQFHTETIETESSESEFIHSDSESSDSKEEECDEEYDATLLDVSMNEKFYLPHQIKSLTSNTKRKYELDKKIHAMKEKLAANIVLRTLKKQFLDAKIKAANVRRDYYSTKRATLSKTHNAELLNDCLDLENNSKVFRNLKVRLKDEELAAEIEERMLQKQLAEAEMTASYCEKEYHRAKSELFSNLNDN</sequence>
<feature type="compositionally biased region" description="Basic and acidic residues" evidence="1">
    <location>
        <begin position="32"/>
        <end position="43"/>
    </location>
</feature>
<gene>
    <name evidence="2" type="primary">AVEN_145885_1</name>
    <name evidence="2" type="ORF">TNIN_416491</name>
</gene>
<dbReference type="AlphaFoldDB" id="A0A8X6X401"/>
<feature type="compositionally biased region" description="Basic and acidic residues" evidence="1">
    <location>
        <begin position="8"/>
        <end position="23"/>
    </location>
</feature>
<reference evidence="2" key="1">
    <citation type="submission" date="2020-08" db="EMBL/GenBank/DDBJ databases">
        <title>Multicomponent nature underlies the extraordinary mechanical properties of spider dragline silk.</title>
        <authorList>
            <person name="Kono N."/>
            <person name="Nakamura H."/>
            <person name="Mori M."/>
            <person name="Yoshida Y."/>
            <person name="Ohtoshi R."/>
            <person name="Malay A.D."/>
            <person name="Moran D.A.P."/>
            <person name="Tomita M."/>
            <person name="Numata K."/>
            <person name="Arakawa K."/>
        </authorList>
    </citation>
    <scope>NUCLEOTIDE SEQUENCE</scope>
</reference>
<evidence type="ECO:0000256" key="1">
    <source>
        <dbReference type="SAM" id="MobiDB-lite"/>
    </source>
</evidence>
<organism evidence="2 3">
    <name type="scientific">Trichonephila inaurata madagascariensis</name>
    <dbReference type="NCBI Taxonomy" id="2747483"/>
    <lineage>
        <taxon>Eukaryota</taxon>
        <taxon>Metazoa</taxon>
        <taxon>Ecdysozoa</taxon>
        <taxon>Arthropoda</taxon>
        <taxon>Chelicerata</taxon>
        <taxon>Arachnida</taxon>
        <taxon>Araneae</taxon>
        <taxon>Araneomorphae</taxon>
        <taxon>Entelegynae</taxon>
        <taxon>Araneoidea</taxon>
        <taxon>Nephilidae</taxon>
        <taxon>Trichonephila</taxon>
        <taxon>Trichonephila inaurata</taxon>
    </lineage>
</organism>
<feature type="region of interest" description="Disordered" evidence="1">
    <location>
        <begin position="1"/>
        <end position="49"/>
    </location>
</feature>
<comment type="caution">
    <text evidence="2">The sequence shown here is derived from an EMBL/GenBank/DDBJ whole genome shotgun (WGS) entry which is preliminary data.</text>
</comment>
<dbReference type="Proteomes" id="UP000886998">
    <property type="component" value="Unassembled WGS sequence"/>
</dbReference>
<keyword evidence="3" id="KW-1185">Reference proteome</keyword>
<evidence type="ECO:0000313" key="2">
    <source>
        <dbReference type="EMBL" id="GFY45732.1"/>
    </source>
</evidence>
<dbReference type="EMBL" id="BMAV01005012">
    <property type="protein sequence ID" value="GFY45732.1"/>
    <property type="molecule type" value="Genomic_DNA"/>
</dbReference>
<protein>
    <submittedName>
        <fullName evidence="2">Uncharacterized protein</fullName>
    </submittedName>
</protein>
<proteinExistence type="predicted"/>
<name>A0A8X6X401_9ARAC</name>
<accession>A0A8X6X401</accession>
<evidence type="ECO:0000313" key="3">
    <source>
        <dbReference type="Proteomes" id="UP000886998"/>
    </source>
</evidence>